<name>A5DX00_LODEL</name>
<evidence type="ECO:0000313" key="2">
    <source>
        <dbReference type="Proteomes" id="UP000001996"/>
    </source>
</evidence>
<evidence type="ECO:0000313" key="1">
    <source>
        <dbReference type="EMBL" id="EDK43708.1"/>
    </source>
</evidence>
<gene>
    <name evidence="1" type="ORF">LELG_01887</name>
</gene>
<dbReference type="HOGENOM" id="CLU_1224966_0_0_1"/>
<dbReference type="eggNOG" id="KOG0118">
    <property type="taxonomic scope" value="Eukaryota"/>
</dbReference>
<protein>
    <submittedName>
        <fullName evidence="1">Uncharacterized protein</fullName>
    </submittedName>
</protein>
<dbReference type="STRING" id="379508.A5DX00"/>
<sequence>MQHSFINTMSNNENLDNHATSPITNKENPCPSNHNNFDQLNISRTVILKNLAENTSLHQILDNIDYGPIEHIKLFTKQKPNLLSKDGLENNDVKTKICHISFINNKISMLYYTHTTNASNLDTLRETLHSHNLKIQLNNINDSKNTPSRSKQDLMKPKTINYINNLNATRCISLKIGIDTKLPLQREAKNVENTLLEEIKQSILVQCEKFGDVENFDIEMVNNNNK</sequence>
<dbReference type="InParanoid" id="A5DX00"/>
<dbReference type="AlphaFoldDB" id="A5DX00"/>
<dbReference type="Proteomes" id="UP000001996">
    <property type="component" value="Unassembled WGS sequence"/>
</dbReference>
<accession>A5DX00</accession>
<organism evidence="1 2">
    <name type="scientific">Lodderomyces elongisporus (strain ATCC 11503 / CBS 2605 / JCM 1781 / NBRC 1676 / NRRL YB-4239)</name>
    <name type="common">Yeast</name>
    <name type="synonym">Saccharomyces elongisporus</name>
    <dbReference type="NCBI Taxonomy" id="379508"/>
    <lineage>
        <taxon>Eukaryota</taxon>
        <taxon>Fungi</taxon>
        <taxon>Dikarya</taxon>
        <taxon>Ascomycota</taxon>
        <taxon>Saccharomycotina</taxon>
        <taxon>Pichiomycetes</taxon>
        <taxon>Debaryomycetaceae</taxon>
        <taxon>Candida/Lodderomyces clade</taxon>
        <taxon>Lodderomyces</taxon>
    </lineage>
</organism>
<dbReference type="EMBL" id="CH981525">
    <property type="protein sequence ID" value="EDK43708.1"/>
    <property type="molecule type" value="Genomic_DNA"/>
</dbReference>
<reference evidence="1 2" key="1">
    <citation type="journal article" date="2009" name="Nature">
        <title>Evolution of pathogenicity and sexual reproduction in eight Candida genomes.</title>
        <authorList>
            <person name="Butler G."/>
            <person name="Rasmussen M.D."/>
            <person name="Lin M.F."/>
            <person name="Santos M.A."/>
            <person name="Sakthikumar S."/>
            <person name="Munro C.A."/>
            <person name="Rheinbay E."/>
            <person name="Grabherr M."/>
            <person name="Forche A."/>
            <person name="Reedy J.L."/>
            <person name="Agrafioti I."/>
            <person name="Arnaud M.B."/>
            <person name="Bates S."/>
            <person name="Brown A.J."/>
            <person name="Brunke S."/>
            <person name="Costanzo M.C."/>
            <person name="Fitzpatrick D.A."/>
            <person name="de Groot P.W."/>
            <person name="Harris D."/>
            <person name="Hoyer L.L."/>
            <person name="Hube B."/>
            <person name="Klis F.M."/>
            <person name="Kodira C."/>
            <person name="Lennard N."/>
            <person name="Logue M.E."/>
            <person name="Martin R."/>
            <person name="Neiman A.M."/>
            <person name="Nikolaou E."/>
            <person name="Quail M.A."/>
            <person name="Quinn J."/>
            <person name="Santos M.C."/>
            <person name="Schmitzberger F.F."/>
            <person name="Sherlock G."/>
            <person name="Shah P."/>
            <person name="Silverstein K.A."/>
            <person name="Skrzypek M.S."/>
            <person name="Soll D."/>
            <person name="Staggs R."/>
            <person name="Stansfield I."/>
            <person name="Stumpf M.P."/>
            <person name="Sudbery P.E."/>
            <person name="Srikantha T."/>
            <person name="Zeng Q."/>
            <person name="Berman J."/>
            <person name="Berriman M."/>
            <person name="Heitman J."/>
            <person name="Gow N.A."/>
            <person name="Lorenz M.C."/>
            <person name="Birren B.W."/>
            <person name="Kellis M."/>
            <person name="Cuomo C.A."/>
        </authorList>
    </citation>
    <scope>NUCLEOTIDE SEQUENCE [LARGE SCALE GENOMIC DNA]</scope>
    <source>
        <strain evidence="2">ATCC 11503 / BCRC 21390 / CBS 2605 / JCM 1781 / NBRC 1676 / NRRL YB-4239</strain>
    </source>
</reference>
<proteinExistence type="predicted"/>
<keyword evidence="2" id="KW-1185">Reference proteome</keyword>
<dbReference type="VEuPathDB" id="FungiDB:LELG_01887"/>